<evidence type="ECO:0000313" key="13">
    <source>
        <dbReference type="Proteomes" id="UP000830375"/>
    </source>
</evidence>
<dbReference type="InterPro" id="IPR028173">
    <property type="entry name" value="Augurin"/>
</dbReference>
<accession>A0ABQ8MKK2</accession>
<comment type="similarity">
    <text evidence="4">Belongs to the augurin family.</text>
</comment>
<keyword evidence="7" id="KW-0964">Secreted</keyword>
<dbReference type="Proteomes" id="UP000830375">
    <property type="component" value="Unassembled WGS sequence"/>
</dbReference>
<proteinExistence type="inferred from homology"/>
<organism evidence="12 13">
    <name type="scientific">Labeo rohita</name>
    <name type="common">Indian major carp</name>
    <name type="synonym">Cyprinus rohita</name>
    <dbReference type="NCBI Taxonomy" id="84645"/>
    <lineage>
        <taxon>Eukaryota</taxon>
        <taxon>Metazoa</taxon>
        <taxon>Chordata</taxon>
        <taxon>Craniata</taxon>
        <taxon>Vertebrata</taxon>
        <taxon>Euteleostomi</taxon>
        <taxon>Actinopterygii</taxon>
        <taxon>Neopterygii</taxon>
        <taxon>Teleostei</taxon>
        <taxon>Ostariophysi</taxon>
        <taxon>Cypriniformes</taxon>
        <taxon>Cyprinidae</taxon>
        <taxon>Labeoninae</taxon>
        <taxon>Labeonini</taxon>
        <taxon>Labeo</taxon>
    </lineage>
</organism>
<dbReference type="PANTHER" id="PTHR31613:SF2">
    <property type="entry name" value="AUGURIN"/>
    <property type="match status" value="1"/>
</dbReference>
<evidence type="ECO:0000256" key="1">
    <source>
        <dbReference type="ARBA" id="ARBA00004221"/>
    </source>
</evidence>
<evidence type="ECO:0000256" key="11">
    <source>
        <dbReference type="SAM" id="MobiDB-lite"/>
    </source>
</evidence>
<comment type="subcellular location">
    <subcellularLocation>
        <location evidence="1">Apical cell membrane</location>
    </subcellularLocation>
    <subcellularLocation>
        <location evidence="2">Cytoplasm</location>
    </subcellularLocation>
    <subcellularLocation>
        <location evidence="3">Secreted</location>
    </subcellularLocation>
</comment>
<dbReference type="EMBL" id="JACTAM010000006">
    <property type="protein sequence ID" value="KAI2663382.1"/>
    <property type="molecule type" value="Genomic_DNA"/>
</dbReference>
<evidence type="ECO:0000256" key="10">
    <source>
        <dbReference type="ARBA" id="ARBA00023136"/>
    </source>
</evidence>
<keyword evidence="5" id="KW-1003">Cell membrane</keyword>
<evidence type="ECO:0000256" key="9">
    <source>
        <dbReference type="ARBA" id="ARBA00022729"/>
    </source>
</evidence>
<dbReference type="Pfam" id="PF15187">
    <property type="entry name" value="Augurin"/>
    <property type="match status" value="1"/>
</dbReference>
<name>A0ABQ8MKK2_LABRO</name>
<keyword evidence="6" id="KW-0963">Cytoplasm</keyword>
<feature type="region of interest" description="Disordered" evidence="11">
    <location>
        <begin position="141"/>
        <end position="166"/>
    </location>
</feature>
<evidence type="ECO:0000256" key="2">
    <source>
        <dbReference type="ARBA" id="ARBA00004496"/>
    </source>
</evidence>
<comment type="caution">
    <text evidence="12">The sequence shown here is derived from an EMBL/GenBank/DDBJ whole genome shotgun (WGS) entry which is preliminary data.</text>
</comment>
<keyword evidence="8" id="KW-0165">Cleavage on pair of basic residues</keyword>
<evidence type="ECO:0000256" key="3">
    <source>
        <dbReference type="ARBA" id="ARBA00004613"/>
    </source>
</evidence>
<keyword evidence="13" id="KW-1185">Reference proteome</keyword>
<evidence type="ECO:0000256" key="5">
    <source>
        <dbReference type="ARBA" id="ARBA00022475"/>
    </source>
</evidence>
<evidence type="ECO:0000256" key="4">
    <source>
        <dbReference type="ARBA" id="ARBA00011014"/>
    </source>
</evidence>
<protein>
    <submittedName>
        <fullName evidence="12">Augurin-B</fullName>
    </submittedName>
</protein>
<dbReference type="PANTHER" id="PTHR31613">
    <property type="entry name" value="AUGURIN"/>
    <property type="match status" value="1"/>
</dbReference>
<keyword evidence="9" id="KW-0732">Signal</keyword>
<gene>
    <name evidence="12" type="ORF">H4Q32_011897</name>
</gene>
<keyword evidence="10" id="KW-0472">Membrane</keyword>
<sequence>MAPRRSSHPDHILSQHTVQPQLIEQQHVTPQPLCSSRPSHKHPVSLLTLRCLFTTGGSSGSRLHRILIKRDAKELEARPKAQISVSQSKAKEFLSVFHRSKRNVWDRSRPDVQQWIQQFMYMGYDEARLETDLSYWMDQARSNDQGRQHHHDENAPMSQQDPSFYRHGANVNYDYY</sequence>
<evidence type="ECO:0000256" key="8">
    <source>
        <dbReference type="ARBA" id="ARBA00022685"/>
    </source>
</evidence>
<evidence type="ECO:0000256" key="6">
    <source>
        <dbReference type="ARBA" id="ARBA00022490"/>
    </source>
</evidence>
<reference evidence="12 13" key="1">
    <citation type="submission" date="2022-01" db="EMBL/GenBank/DDBJ databases">
        <title>A high-quality chromosome-level genome assembly of rohu carp, Labeo rohita.</title>
        <authorList>
            <person name="Arick M.A. II"/>
            <person name="Hsu C.-Y."/>
            <person name="Magbanua Z."/>
            <person name="Pechanova O."/>
            <person name="Grover C."/>
            <person name="Miller E."/>
            <person name="Thrash A."/>
            <person name="Ezzel L."/>
            <person name="Alam S."/>
            <person name="Benzie J."/>
            <person name="Hamilton M."/>
            <person name="Karsi A."/>
            <person name="Lawrence M.L."/>
            <person name="Peterson D.G."/>
        </authorList>
    </citation>
    <scope>NUCLEOTIDE SEQUENCE [LARGE SCALE GENOMIC DNA]</scope>
    <source>
        <strain evidence="13">BAU-BD-2019</strain>
        <tissue evidence="12">Blood</tissue>
    </source>
</reference>
<feature type="compositionally biased region" description="Basic and acidic residues" evidence="11">
    <location>
        <begin position="144"/>
        <end position="154"/>
    </location>
</feature>
<evidence type="ECO:0000313" key="12">
    <source>
        <dbReference type="EMBL" id="KAI2663382.1"/>
    </source>
</evidence>
<evidence type="ECO:0000256" key="7">
    <source>
        <dbReference type="ARBA" id="ARBA00022525"/>
    </source>
</evidence>